<name>A0AAI8Z9A6_9PEZI</name>
<dbReference type="PANTHER" id="PTHR13710:SF120">
    <property type="entry name" value="BIFUNCTIONAL 3'-5' EXONUCLEASE_ATP-DEPENDENT HELICASE WRN"/>
    <property type="match status" value="1"/>
</dbReference>
<dbReference type="EMBL" id="CAVMBE010000133">
    <property type="protein sequence ID" value="CAK4034757.1"/>
    <property type="molecule type" value="Genomic_DNA"/>
</dbReference>
<dbReference type="AlphaFoldDB" id="A0AAI8Z9A6"/>
<evidence type="ECO:0000256" key="1">
    <source>
        <dbReference type="ARBA" id="ARBA00005446"/>
    </source>
</evidence>
<dbReference type="SUPFAM" id="SSF52540">
    <property type="entry name" value="P-loop containing nucleoside triphosphate hydrolases"/>
    <property type="match status" value="1"/>
</dbReference>
<evidence type="ECO:0000259" key="10">
    <source>
        <dbReference type="PROSITE" id="PS51194"/>
    </source>
</evidence>
<evidence type="ECO:0000313" key="11">
    <source>
        <dbReference type="EMBL" id="CAK4034757.1"/>
    </source>
</evidence>
<evidence type="ECO:0000313" key="12">
    <source>
        <dbReference type="Proteomes" id="UP001296104"/>
    </source>
</evidence>
<dbReference type="Pfam" id="PF16124">
    <property type="entry name" value="RecQ_Zn_bind"/>
    <property type="match status" value="1"/>
</dbReference>
<dbReference type="Proteomes" id="UP001296104">
    <property type="component" value="Unassembled WGS sequence"/>
</dbReference>
<feature type="region of interest" description="Disordered" evidence="8">
    <location>
        <begin position="26"/>
        <end position="65"/>
    </location>
</feature>
<evidence type="ECO:0000256" key="4">
    <source>
        <dbReference type="ARBA" id="ARBA00022806"/>
    </source>
</evidence>
<comment type="similarity">
    <text evidence="1 7">Belongs to the helicase family. RecQ subfamily.</text>
</comment>
<dbReference type="GO" id="GO:0005737">
    <property type="term" value="C:cytoplasm"/>
    <property type="evidence" value="ECO:0007669"/>
    <property type="project" value="TreeGrafter"/>
</dbReference>
<comment type="catalytic activity">
    <reaction evidence="7">
        <text>ATP + H2O = ADP + phosphate + H(+)</text>
        <dbReference type="Rhea" id="RHEA:13065"/>
        <dbReference type="ChEBI" id="CHEBI:15377"/>
        <dbReference type="ChEBI" id="CHEBI:15378"/>
        <dbReference type="ChEBI" id="CHEBI:30616"/>
        <dbReference type="ChEBI" id="CHEBI:43474"/>
        <dbReference type="ChEBI" id="CHEBI:456216"/>
    </reaction>
</comment>
<dbReference type="SMART" id="SM00487">
    <property type="entry name" value="DEXDc"/>
    <property type="match status" value="1"/>
</dbReference>
<dbReference type="GO" id="GO:0003676">
    <property type="term" value="F:nucleic acid binding"/>
    <property type="evidence" value="ECO:0007669"/>
    <property type="project" value="InterPro"/>
</dbReference>
<keyword evidence="3 7" id="KW-0378">Hydrolase</keyword>
<dbReference type="GO" id="GO:0005524">
    <property type="term" value="F:ATP binding"/>
    <property type="evidence" value="ECO:0007669"/>
    <property type="project" value="UniProtKB-KW"/>
</dbReference>
<comment type="subcellular location">
    <subcellularLocation>
        <location evidence="7">Nucleus</location>
    </subcellularLocation>
</comment>
<dbReference type="GO" id="GO:0009378">
    <property type="term" value="F:four-way junction helicase activity"/>
    <property type="evidence" value="ECO:0007669"/>
    <property type="project" value="TreeGrafter"/>
</dbReference>
<keyword evidence="2 7" id="KW-0547">Nucleotide-binding</keyword>
<dbReference type="InterPro" id="IPR001650">
    <property type="entry name" value="Helicase_C-like"/>
</dbReference>
<gene>
    <name evidence="11" type="ORF">LECACI_7A009915</name>
</gene>
<keyword evidence="7" id="KW-0539">Nucleus</keyword>
<dbReference type="Gene3D" id="1.10.10.10">
    <property type="entry name" value="Winged helix-like DNA-binding domain superfamily/Winged helix DNA-binding domain"/>
    <property type="match status" value="1"/>
</dbReference>
<evidence type="ECO:0000256" key="5">
    <source>
        <dbReference type="ARBA" id="ARBA00022840"/>
    </source>
</evidence>
<dbReference type="NCBIfam" id="TIGR00614">
    <property type="entry name" value="recQ_fam"/>
    <property type="match status" value="1"/>
</dbReference>
<dbReference type="InterPro" id="IPR036388">
    <property type="entry name" value="WH-like_DNA-bd_sf"/>
</dbReference>
<accession>A0AAI8Z9A6</accession>
<dbReference type="PANTHER" id="PTHR13710">
    <property type="entry name" value="DNA HELICASE RECQ FAMILY MEMBER"/>
    <property type="match status" value="1"/>
</dbReference>
<dbReference type="Pfam" id="PF00271">
    <property type="entry name" value="Helicase_C"/>
    <property type="match status" value="1"/>
</dbReference>
<evidence type="ECO:0000256" key="3">
    <source>
        <dbReference type="ARBA" id="ARBA00022801"/>
    </source>
</evidence>
<evidence type="ECO:0000256" key="2">
    <source>
        <dbReference type="ARBA" id="ARBA00022741"/>
    </source>
</evidence>
<dbReference type="PROSITE" id="PS51192">
    <property type="entry name" value="HELICASE_ATP_BIND_1"/>
    <property type="match status" value="1"/>
</dbReference>
<protein>
    <recommendedName>
        <fullName evidence="7">ATP-dependent DNA helicase</fullName>
        <ecNumber evidence="7">5.6.2.4</ecNumber>
    </recommendedName>
</protein>
<organism evidence="11 12">
    <name type="scientific">Lecanosticta acicola</name>
    <dbReference type="NCBI Taxonomy" id="111012"/>
    <lineage>
        <taxon>Eukaryota</taxon>
        <taxon>Fungi</taxon>
        <taxon>Dikarya</taxon>
        <taxon>Ascomycota</taxon>
        <taxon>Pezizomycotina</taxon>
        <taxon>Dothideomycetes</taxon>
        <taxon>Dothideomycetidae</taxon>
        <taxon>Mycosphaerellales</taxon>
        <taxon>Mycosphaerellaceae</taxon>
        <taxon>Lecanosticta</taxon>
    </lineage>
</organism>
<dbReference type="SMART" id="SM00490">
    <property type="entry name" value="HELICc"/>
    <property type="match status" value="1"/>
</dbReference>
<comment type="caution">
    <text evidence="11">The sequence shown here is derived from an EMBL/GenBank/DDBJ whole genome shotgun (WGS) entry which is preliminary data.</text>
</comment>
<dbReference type="InterPro" id="IPR032284">
    <property type="entry name" value="RecQ_Zn-bd"/>
</dbReference>
<dbReference type="PROSITE" id="PS51194">
    <property type="entry name" value="HELICASE_CTER"/>
    <property type="match status" value="1"/>
</dbReference>
<dbReference type="GO" id="GO:0005634">
    <property type="term" value="C:nucleus"/>
    <property type="evidence" value="ECO:0007669"/>
    <property type="project" value="UniProtKB-SubCell"/>
</dbReference>
<dbReference type="Gene3D" id="3.40.50.300">
    <property type="entry name" value="P-loop containing nucleotide triphosphate hydrolases"/>
    <property type="match status" value="2"/>
</dbReference>
<dbReference type="GO" id="GO:0005694">
    <property type="term" value="C:chromosome"/>
    <property type="evidence" value="ECO:0007669"/>
    <property type="project" value="TreeGrafter"/>
</dbReference>
<comment type="catalytic activity">
    <reaction evidence="6 7">
        <text>Couples ATP hydrolysis with the unwinding of duplex DNA by translocating in the 3'-5' direction.</text>
        <dbReference type="EC" id="5.6.2.4"/>
    </reaction>
</comment>
<dbReference type="InterPro" id="IPR014001">
    <property type="entry name" value="Helicase_ATP-bd"/>
</dbReference>
<reference evidence="11" key="1">
    <citation type="submission" date="2023-11" db="EMBL/GenBank/DDBJ databases">
        <authorList>
            <person name="Alioto T."/>
            <person name="Alioto T."/>
            <person name="Gomez Garrido J."/>
        </authorList>
    </citation>
    <scope>NUCLEOTIDE SEQUENCE</scope>
</reference>
<keyword evidence="4 7" id="KW-0347">Helicase</keyword>
<feature type="domain" description="Helicase ATP-binding" evidence="9">
    <location>
        <begin position="91"/>
        <end position="276"/>
    </location>
</feature>
<dbReference type="InterPro" id="IPR011545">
    <property type="entry name" value="DEAD/DEAH_box_helicase_dom"/>
</dbReference>
<evidence type="ECO:0000256" key="8">
    <source>
        <dbReference type="SAM" id="MobiDB-lite"/>
    </source>
</evidence>
<dbReference type="GO" id="GO:0000724">
    <property type="term" value="P:double-strand break repair via homologous recombination"/>
    <property type="evidence" value="ECO:0007669"/>
    <property type="project" value="TreeGrafter"/>
</dbReference>
<evidence type="ECO:0000259" key="9">
    <source>
        <dbReference type="PROSITE" id="PS51192"/>
    </source>
</evidence>
<evidence type="ECO:0000256" key="7">
    <source>
        <dbReference type="RuleBase" id="RU364117"/>
    </source>
</evidence>
<dbReference type="CDD" id="cd18018">
    <property type="entry name" value="DEXHc_RecQ4-like"/>
    <property type="match status" value="1"/>
</dbReference>
<feature type="domain" description="Helicase C-terminal" evidence="10">
    <location>
        <begin position="303"/>
        <end position="459"/>
    </location>
</feature>
<dbReference type="InterPro" id="IPR004589">
    <property type="entry name" value="DNA_helicase_ATP-dep_RecQ"/>
</dbReference>
<keyword evidence="5 7" id="KW-0067">ATP-binding</keyword>
<dbReference type="InterPro" id="IPR027417">
    <property type="entry name" value="P-loop_NTPase"/>
</dbReference>
<dbReference type="Pfam" id="PF00270">
    <property type="entry name" value="DEAD"/>
    <property type="match status" value="1"/>
</dbReference>
<sequence>MGQPSEDDFGLSSDVEEALLRIDTTTCATGGKRKSESDDALNTETKRARVGQPDDSQLDDTASDTSTDVARRVLRERFGMEAFRLKQEAAIARLLDGKSSVVVFPTGGGKSLCYQVPALCFKELDKLSGIRQTTAEPGITLVVSPLIALMKDQVDALQRRGIAAAVMDSTKTKEQYLQTMTMMRNGELDILYCAPERLNNEGFVSSMANVKGGVRLLAVDEAHCISEWGHAFRPDYLKVARFAKEIGAERVVCLTATATPQVAQDVCKAFDIPETGLFRTSTYRPNLRLQAQAYQTKAESYPKLRAFLKAHPGPTIIYVTLQQQAEELAQRLINLNFNAAYFHAGMKNEDKVLVQERFMASDDGIVVATIAFGMGIDKADIRNIVHYDIPRSLEGYSQEIGRAGRDGKESHCMLYLCAEDFHLRESFARGDLPSKKSVSELLRSIFSLHPTPAPESALEVSFYHLSKEHDIKLTTLGNIFCALELRFGLIRAKTPKYGKYSWKLLGNIKWDSSPAGTAVNGCASCGKTVWTVDVDVAAQQGGVSRGDIVTKLNAWNDQGLIDLTASNVFNVFRVQKQWPLPAKEQDDILNALYKDLEVREMQAMERMKEVMDLITDEACLSRSLAQHFGDRLPDDASECGHCTWCETRTAVEKVEPRKREWNSGAFSKILEAVPDRDDARYLARIAFGISSPRVTAAKLSKSAVLGSMEDQDFMTLLNAFTKICEK</sequence>
<keyword evidence="12" id="KW-1185">Reference proteome</keyword>
<dbReference type="GO" id="GO:0043138">
    <property type="term" value="F:3'-5' DNA helicase activity"/>
    <property type="evidence" value="ECO:0007669"/>
    <property type="project" value="UniProtKB-EC"/>
</dbReference>
<proteinExistence type="inferred from homology"/>
<dbReference type="GO" id="GO:0016787">
    <property type="term" value="F:hydrolase activity"/>
    <property type="evidence" value="ECO:0007669"/>
    <property type="project" value="UniProtKB-KW"/>
</dbReference>
<dbReference type="EC" id="5.6.2.4" evidence="7"/>
<evidence type="ECO:0000256" key="6">
    <source>
        <dbReference type="ARBA" id="ARBA00034617"/>
    </source>
</evidence>